<accession>E3BFM4</accession>
<dbReference type="PANTHER" id="PTHR38785">
    <property type="entry name" value="HOMOLOG OF VIRK"/>
    <property type="match status" value="1"/>
</dbReference>
<gene>
    <name evidence="1" type="ORF">VIBC2010_10447</name>
</gene>
<dbReference type="EMBL" id="AEIU01000022">
    <property type="protein sequence ID" value="EFP98202.1"/>
    <property type="molecule type" value="Genomic_DNA"/>
</dbReference>
<dbReference type="AlphaFoldDB" id="E3BFM4"/>
<name>E3BFM4_9VIBR</name>
<evidence type="ECO:0000313" key="1">
    <source>
        <dbReference type="EMBL" id="EFP98202.1"/>
    </source>
</evidence>
<evidence type="ECO:0000313" key="2">
    <source>
        <dbReference type="Proteomes" id="UP000002943"/>
    </source>
</evidence>
<keyword evidence="2" id="KW-1185">Reference proteome</keyword>
<dbReference type="STRING" id="796620.VIBC2010_10447"/>
<comment type="caution">
    <text evidence="1">The sequence shown here is derived from an EMBL/GenBank/DDBJ whole genome shotgun (WGS) entry which is preliminary data.</text>
</comment>
<organism evidence="1 2">
    <name type="scientific">Vibrio caribbeanicus ATCC BAA-2122</name>
    <dbReference type="NCBI Taxonomy" id="796620"/>
    <lineage>
        <taxon>Bacteria</taxon>
        <taxon>Pseudomonadati</taxon>
        <taxon>Pseudomonadota</taxon>
        <taxon>Gammaproteobacteria</taxon>
        <taxon>Vibrionales</taxon>
        <taxon>Vibrionaceae</taxon>
        <taxon>Vibrio</taxon>
    </lineage>
</organism>
<dbReference type="RefSeq" id="WP_009599719.1">
    <property type="nucleotide sequence ID" value="NZ_AEIU01000022.1"/>
</dbReference>
<dbReference type="Proteomes" id="UP000002943">
    <property type="component" value="Unassembled WGS sequence"/>
</dbReference>
<evidence type="ECO:0008006" key="3">
    <source>
        <dbReference type="Google" id="ProtNLM"/>
    </source>
</evidence>
<reference evidence="1 2" key="1">
    <citation type="journal article" date="2012" name="Int. J. Syst. Evol. Microbiol.">
        <title>Vibrio caribbeanicus sp. nov., isolated from the marine sponge Scleritoderma cyanea.</title>
        <authorList>
            <person name="Hoffmann M."/>
            <person name="Monday S.R."/>
            <person name="Allard M.W."/>
            <person name="Strain E.A."/>
            <person name="Whittaker P."/>
            <person name="Naum M."/>
            <person name="McCarthy P.J."/>
            <person name="Lopez J.V."/>
            <person name="Fischer M."/>
            <person name="Brown E.W."/>
        </authorList>
    </citation>
    <scope>NUCLEOTIDE SEQUENCE [LARGE SCALE GENOMIC DNA]</scope>
    <source>
        <strain evidence="1 2">ATCC BAA-2122</strain>
    </source>
</reference>
<dbReference type="Pfam" id="PF04393">
    <property type="entry name" value="DUF535"/>
    <property type="match status" value="1"/>
</dbReference>
<proteinExistence type="predicted"/>
<dbReference type="GO" id="GO:0006974">
    <property type="term" value="P:DNA damage response"/>
    <property type="evidence" value="ECO:0007669"/>
    <property type="project" value="TreeGrafter"/>
</dbReference>
<protein>
    <recommendedName>
        <fullName evidence="3">VirK protein</fullName>
    </recommendedName>
</protein>
<dbReference type="eggNOG" id="COG2990">
    <property type="taxonomic scope" value="Bacteria"/>
</dbReference>
<sequence length="303" mass="34986">MSANYFNFVATLPQIAETVYPEIRGFKKLRYNARFCLWSLLKPNVTQRMQALFDKPGLTEVIKQHPRIIEKPLKPYVCLGWRPEKRAQKVYEHFEMLHGIYGKNTPNLYSPSGYTIASIEGFRVVLCSGPEREGSLAVKLVDEFSQDLFTIAFNISTDPERTIHIGALQGPGEHIQDRGEIIKSLTKTMYGLRPKALVLEVLLILARHWNVKHVFGVTNKGHIYQALRYTGSKRSSITYNYAELWTEYGGEEVSKYLCSLPVEPIRKDPSLLKRTKRRLYTKRYQWLDELELSVVQSIAELEE</sequence>
<dbReference type="InterPro" id="IPR007488">
    <property type="entry name" value="DUF535"/>
</dbReference>
<dbReference type="PANTHER" id="PTHR38785:SF1">
    <property type="entry name" value="HOMOLOG OF VIRK"/>
    <property type="match status" value="1"/>
</dbReference>
<dbReference type="OrthoDB" id="6835762at2"/>